<evidence type="ECO:0000313" key="1">
    <source>
        <dbReference type="EMBL" id="KRL91698.1"/>
    </source>
</evidence>
<dbReference type="EMBL" id="AZFK01000018">
    <property type="protein sequence ID" value="KRL91698.1"/>
    <property type="molecule type" value="Genomic_DNA"/>
</dbReference>
<reference evidence="1 2" key="1">
    <citation type="journal article" date="2015" name="Genome Announc.">
        <title>Expanding the biotechnology potential of lactobacilli through comparative genomics of 213 strains and associated genera.</title>
        <authorList>
            <person name="Sun Z."/>
            <person name="Harris H.M."/>
            <person name="McCann A."/>
            <person name="Guo C."/>
            <person name="Argimon S."/>
            <person name="Zhang W."/>
            <person name="Yang X."/>
            <person name="Jeffery I.B."/>
            <person name="Cooney J.C."/>
            <person name="Kagawa T.F."/>
            <person name="Liu W."/>
            <person name="Song Y."/>
            <person name="Salvetti E."/>
            <person name="Wrobel A."/>
            <person name="Rasinkangas P."/>
            <person name="Parkhill J."/>
            <person name="Rea M.C."/>
            <person name="O'Sullivan O."/>
            <person name="Ritari J."/>
            <person name="Douillard F.P."/>
            <person name="Paul Ross R."/>
            <person name="Yang R."/>
            <person name="Briner A.E."/>
            <person name="Felis G.E."/>
            <person name="de Vos W.M."/>
            <person name="Barrangou R."/>
            <person name="Klaenhammer T.R."/>
            <person name="Caufield P.W."/>
            <person name="Cui Y."/>
            <person name="Zhang H."/>
            <person name="O'Toole P.W."/>
        </authorList>
    </citation>
    <scope>NUCLEOTIDE SEQUENCE [LARGE SCALE GENOMIC DNA]</scope>
    <source>
        <strain evidence="1 2">DSM 15946</strain>
    </source>
</reference>
<protein>
    <submittedName>
        <fullName evidence="1">Uncharacterized protein</fullName>
    </submittedName>
</protein>
<dbReference type="AlphaFoldDB" id="A0A0R1ULP4"/>
<sequence>MIREIIDGTTGPITIFEPSQSDIDRIMQMNDVVASFNSESKDGEDDDGMMLNVRGETILKELIPLLTDIEIDKDMTEDEMQKIIESPTIDLLNVMQVLSGIVTQIYTFMILRYRNIVQMEDVVERSNDVRDATMDHYVSSAAKTDEGRMMLSGLAQNANELAEAKANNMTKAKIKEQIRNGERTIASGLPESDQEVDHVVGADLDPEQTKMSTELDEKYQGI</sequence>
<evidence type="ECO:0000313" key="2">
    <source>
        <dbReference type="Proteomes" id="UP000050816"/>
    </source>
</evidence>
<proteinExistence type="predicted"/>
<organism evidence="1 2">
    <name type="scientific">Limosilactobacillus ingluviei DSM 15946</name>
    <dbReference type="NCBI Taxonomy" id="1423760"/>
    <lineage>
        <taxon>Bacteria</taxon>
        <taxon>Bacillati</taxon>
        <taxon>Bacillota</taxon>
        <taxon>Bacilli</taxon>
        <taxon>Lactobacillales</taxon>
        <taxon>Lactobacillaceae</taxon>
        <taxon>Limosilactobacillus</taxon>
    </lineage>
</organism>
<comment type="caution">
    <text evidence="1">The sequence shown here is derived from an EMBL/GenBank/DDBJ whole genome shotgun (WGS) entry which is preliminary data.</text>
</comment>
<name>A0A0R1ULP4_9LACO</name>
<dbReference type="PATRIC" id="fig|1423760.3.peg.1186"/>
<accession>A0A0R1ULP4</accession>
<gene>
    <name evidence="1" type="ORF">FC43_GL001121</name>
</gene>
<dbReference type="Proteomes" id="UP000050816">
    <property type="component" value="Unassembled WGS sequence"/>
</dbReference>